<dbReference type="NCBIfam" id="TIGR00410">
    <property type="entry name" value="lacE"/>
    <property type="match status" value="1"/>
</dbReference>
<dbReference type="EMBL" id="CP024870">
    <property type="protein sequence ID" value="ATX71235.1"/>
    <property type="molecule type" value="Genomic_DNA"/>
</dbReference>
<organism evidence="11 12">
    <name type="scientific">Spiroplasma clarkii</name>
    <dbReference type="NCBI Taxonomy" id="2139"/>
    <lineage>
        <taxon>Bacteria</taxon>
        <taxon>Bacillati</taxon>
        <taxon>Mycoplasmatota</taxon>
        <taxon>Mollicutes</taxon>
        <taxon>Entomoplasmatales</taxon>
        <taxon>Spiroplasmataceae</taxon>
        <taxon>Spiroplasma</taxon>
    </lineage>
</organism>
<keyword evidence="3" id="KW-1003">Cell membrane</keyword>
<evidence type="ECO:0000313" key="11">
    <source>
        <dbReference type="EMBL" id="ATX71235.1"/>
    </source>
</evidence>
<feature type="coiled-coil region" evidence="8">
    <location>
        <begin position="546"/>
        <end position="573"/>
    </location>
</feature>
<protein>
    <submittedName>
        <fullName evidence="11">PTS system, cellobiose-specific IIC component</fullName>
    </submittedName>
</protein>
<evidence type="ECO:0000256" key="1">
    <source>
        <dbReference type="ARBA" id="ARBA00004651"/>
    </source>
</evidence>
<gene>
    <name evidence="11" type="primary">celB</name>
    <name evidence="11" type="ORF">SCLAR_v1c09290</name>
</gene>
<feature type="transmembrane region" description="Helical" evidence="9">
    <location>
        <begin position="300"/>
        <end position="321"/>
    </location>
</feature>
<comment type="subcellular location">
    <subcellularLocation>
        <location evidence="1">Cell membrane</location>
        <topology evidence="1">Multi-pass membrane protein</topology>
    </subcellularLocation>
</comment>
<feature type="transmembrane region" description="Helical" evidence="9">
    <location>
        <begin position="53"/>
        <end position="76"/>
    </location>
</feature>
<dbReference type="PANTHER" id="PTHR33989">
    <property type="match status" value="1"/>
</dbReference>
<evidence type="ECO:0000256" key="7">
    <source>
        <dbReference type="ARBA" id="ARBA00023136"/>
    </source>
</evidence>
<dbReference type="Pfam" id="PF02378">
    <property type="entry name" value="PTS_EIIC"/>
    <property type="match status" value="1"/>
</dbReference>
<dbReference type="Proteomes" id="UP000231179">
    <property type="component" value="Chromosome"/>
</dbReference>
<feature type="transmembrane region" description="Helical" evidence="9">
    <location>
        <begin position="96"/>
        <end position="118"/>
    </location>
</feature>
<dbReference type="InterPro" id="IPR004501">
    <property type="entry name" value="PTS_EIIC_3"/>
</dbReference>
<dbReference type="RefSeq" id="WP_100254772.1">
    <property type="nucleotide sequence ID" value="NZ_CP024870.1"/>
</dbReference>
<dbReference type="GO" id="GO:1901264">
    <property type="term" value="P:carbohydrate derivative transport"/>
    <property type="evidence" value="ECO:0007669"/>
    <property type="project" value="TreeGrafter"/>
</dbReference>
<dbReference type="InterPro" id="IPR003352">
    <property type="entry name" value="PTS_EIIC"/>
</dbReference>
<keyword evidence="8" id="KW-0175">Coiled coil</keyword>
<evidence type="ECO:0000259" key="10">
    <source>
        <dbReference type="PROSITE" id="PS51105"/>
    </source>
</evidence>
<evidence type="ECO:0000256" key="9">
    <source>
        <dbReference type="SAM" id="Phobius"/>
    </source>
</evidence>
<feature type="transmembrane region" description="Helical" evidence="9">
    <location>
        <begin position="130"/>
        <end position="153"/>
    </location>
</feature>
<name>A0A2K8KHS7_9MOLU</name>
<evidence type="ECO:0000313" key="12">
    <source>
        <dbReference type="Proteomes" id="UP000231179"/>
    </source>
</evidence>
<dbReference type="GO" id="GO:0008982">
    <property type="term" value="F:protein-N(PI)-phosphohistidine-sugar phosphotransferase activity"/>
    <property type="evidence" value="ECO:0007669"/>
    <property type="project" value="InterPro"/>
</dbReference>
<evidence type="ECO:0000256" key="3">
    <source>
        <dbReference type="ARBA" id="ARBA00022475"/>
    </source>
</evidence>
<evidence type="ECO:0000256" key="6">
    <source>
        <dbReference type="ARBA" id="ARBA00022989"/>
    </source>
</evidence>
<dbReference type="PANTHER" id="PTHR33989:SF11">
    <property type="entry name" value="LICHENAN PERMEASE IIC COMPONENT"/>
    <property type="match status" value="1"/>
</dbReference>
<dbReference type="GO" id="GO:0005886">
    <property type="term" value="C:plasma membrane"/>
    <property type="evidence" value="ECO:0007669"/>
    <property type="project" value="UniProtKB-SubCell"/>
</dbReference>
<feature type="transmembrane region" description="Helical" evidence="9">
    <location>
        <begin position="159"/>
        <end position="176"/>
    </location>
</feature>
<feature type="transmembrane region" description="Helical" evidence="9">
    <location>
        <begin position="239"/>
        <end position="264"/>
    </location>
</feature>
<keyword evidence="12" id="KW-1185">Reference proteome</keyword>
<feature type="transmembrane region" description="Helical" evidence="9">
    <location>
        <begin position="408"/>
        <end position="429"/>
    </location>
</feature>
<dbReference type="PROSITE" id="PS51105">
    <property type="entry name" value="PTS_EIIC_TYPE_3"/>
    <property type="match status" value="1"/>
</dbReference>
<dbReference type="InterPro" id="IPR051088">
    <property type="entry name" value="PTS_Sugar-EIIC/EIIB"/>
</dbReference>
<evidence type="ECO:0000256" key="8">
    <source>
        <dbReference type="SAM" id="Coils"/>
    </source>
</evidence>
<dbReference type="GO" id="GO:0009401">
    <property type="term" value="P:phosphoenolpyruvate-dependent sugar phosphotransferase system"/>
    <property type="evidence" value="ECO:0007669"/>
    <property type="project" value="InterPro"/>
</dbReference>
<evidence type="ECO:0000256" key="5">
    <source>
        <dbReference type="ARBA" id="ARBA00022692"/>
    </source>
</evidence>
<keyword evidence="4" id="KW-0762">Sugar transport</keyword>
<reference evidence="11 12" key="1">
    <citation type="submission" date="2017-11" db="EMBL/GenBank/DDBJ databases">
        <title>Complete genome sequence of Spiroplasma clarkii CN-5 (DSM 19994).</title>
        <authorList>
            <person name="Tsai Y.-M."/>
            <person name="Chang A."/>
            <person name="Lo W.-S."/>
            <person name="Kuo C.-H."/>
        </authorList>
    </citation>
    <scope>NUCLEOTIDE SEQUENCE [LARGE SCALE GENOMIC DNA]</scope>
    <source>
        <strain evidence="11 12">CN-5</strain>
    </source>
</reference>
<accession>A0A2K8KHS7</accession>
<feature type="domain" description="PTS EIIC type-3" evidence="10">
    <location>
        <begin position="29"/>
        <end position="425"/>
    </location>
</feature>
<evidence type="ECO:0000256" key="2">
    <source>
        <dbReference type="ARBA" id="ARBA00022448"/>
    </source>
</evidence>
<keyword evidence="7 9" id="KW-0472">Membrane</keyword>
<dbReference type="AlphaFoldDB" id="A0A2K8KHS7"/>
<keyword evidence="5 9" id="KW-0812">Transmembrane</keyword>
<evidence type="ECO:0000256" key="4">
    <source>
        <dbReference type="ARBA" id="ARBA00022597"/>
    </source>
</evidence>
<keyword evidence="6 9" id="KW-1133">Transmembrane helix</keyword>
<keyword evidence="2" id="KW-0813">Transport</keyword>
<sequence>MKSDLNNSQKDQLQVEISKNKQRVMNGYINNSVVPKMNRFANQRHLVAIRNAVVANIPLIIIGALFLILLNFPIGLKDGDTLGSIMPAKLNTAFLQVYRMTMGLLAVVTSFCIGSELAKSYKMDPTTSGVLSLIGFMMWVGVDVATNTIKIGALGSNGLFVAIISGILIFEFYRLCKKYNITLRMPRQVPAAVANSFIILIPLAIYALIVMTLRFIVGFDFINDMGKILSPLQSVLNDTLGGTMVIALLITFFWIFGLSGASLVGSIMRPFWTQAIEANADAFLNGSEIPYRYPEQFMQWGVWVGGSGATLGLIIAALLLAKSKQVKSIAKTSAIPGIFNINEPVIFGMPIMLNLYLILPFIFVPQIAILVNALWVKIFAIQWVALAPWTLPGPIGAVLSSGVNPFGWVPAVSTIIVSTVVYAPFLIAYDKQILKEEKLLANDQSAFEPYNFVQSVWYTVFSKKSLNHELIKQAKEEKIQAKLQYKENQNILKQSNFEAEKNKIKTQKAEFKSAFAQLNSTYKEDKLKIVNGFKTDLETKNQLLKSQQDKQQVENIKMEILELKNKYWQVRAELQDEFYLKKMELIN</sequence>
<proteinExistence type="predicted"/>
<feature type="transmembrane region" description="Helical" evidence="9">
    <location>
        <begin position="197"/>
        <end position="219"/>
    </location>
</feature>